<dbReference type="GO" id="GO:0042729">
    <property type="term" value="C:DASH complex"/>
    <property type="evidence" value="ECO:0007669"/>
    <property type="project" value="InterPro"/>
</dbReference>
<dbReference type="InterPro" id="IPR000612">
    <property type="entry name" value="PMP3"/>
</dbReference>
<dbReference type="PANTHER" id="PTHR21659">
    <property type="entry name" value="HYDROPHOBIC PROTEIN RCI2 LOW TEMPERATURE AND SALT RESPONSIVE PROTEIN LTI6 -RELATED"/>
    <property type="match status" value="1"/>
</dbReference>
<keyword evidence="3" id="KW-0812">Transmembrane</keyword>
<keyword evidence="4" id="KW-1133">Transmembrane helix</keyword>
<evidence type="ECO:0000256" key="4">
    <source>
        <dbReference type="ARBA" id="ARBA00022989"/>
    </source>
</evidence>
<protein>
    <submittedName>
        <fullName evidence="7">Uncharacterized protein</fullName>
    </submittedName>
</protein>
<reference evidence="7 8" key="1">
    <citation type="submission" date="2019-03" db="EMBL/GenBank/DDBJ databases">
        <title>Sequencing 23 genomes of Wallemia ichthyophaga.</title>
        <authorList>
            <person name="Gostincar C."/>
        </authorList>
    </citation>
    <scope>NUCLEOTIDE SEQUENCE [LARGE SCALE GENOMIC DNA]</scope>
    <source>
        <strain evidence="7 8">EXF-8621</strain>
    </source>
</reference>
<accession>A0A4T0EA08</accession>
<dbReference type="GO" id="GO:0072686">
    <property type="term" value="C:mitotic spindle"/>
    <property type="evidence" value="ECO:0007669"/>
    <property type="project" value="InterPro"/>
</dbReference>
<evidence type="ECO:0000256" key="6">
    <source>
        <dbReference type="SAM" id="MobiDB-lite"/>
    </source>
</evidence>
<feature type="compositionally biased region" description="Polar residues" evidence="6">
    <location>
        <begin position="8"/>
        <end position="22"/>
    </location>
</feature>
<keyword evidence="5" id="KW-0472">Membrane</keyword>
<dbReference type="PROSITE" id="PS01309">
    <property type="entry name" value="UPF0057"/>
    <property type="match status" value="1"/>
</dbReference>
<dbReference type="Pfam" id="PF01679">
    <property type="entry name" value="Pmp3"/>
    <property type="match status" value="1"/>
</dbReference>
<evidence type="ECO:0000256" key="5">
    <source>
        <dbReference type="ARBA" id="ARBA00023136"/>
    </source>
</evidence>
<comment type="caution">
    <text evidence="7">The sequence shown here is derived from an EMBL/GenBank/DDBJ whole genome shotgun (WGS) entry which is preliminary data.</text>
</comment>
<name>A0A4T0EA08_WALIC</name>
<proteinExistence type="inferred from homology"/>
<feature type="region of interest" description="Disordered" evidence="6">
    <location>
        <begin position="92"/>
        <end position="121"/>
    </location>
</feature>
<evidence type="ECO:0000313" key="7">
    <source>
        <dbReference type="EMBL" id="TIB10649.1"/>
    </source>
</evidence>
<comment type="similarity">
    <text evidence="2">Belongs to the UPF0057 (PMP3) family.</text>
</comment>
<dbReference type="OrthoDB" id="2802411at2759"/>
<evidence type="ECO:0000256" key="3">
    <source>
        <dbReference type="ARBA" id="ARBA00022692"/>
    </source>
</evidence>
<dbReference type="PANTHER" id="PTHR21659:SF40">
    <property type="entry name" value="PHOSPHATIDYLSERINE DECARBOXYLASE"/>
    <property type="match status" value="1"/>
</dbReference>
<evidence type="ECO:0000256" key="2">
    <source>
        <dbReference type="ARBA" id="ARBA00009530"/>
    </source>
</evidence>
<dbReference type="Proteomes" id="UP000306954">
    <property type="component" value="Unassembled WGS sequence"/>
</dbReference>
<dbReference type="AlphaFoldDB" id="A0A4T0EA08"/>
<sequence length="219" mass="23650">MHQKRSSIHPSISRGSQKQSTPISTILPAKALELHGLEQVKEASGELLERVEGLADEAHKLAQGGEAVGKVLGVWEELFSVIRLMGSVSGNQQGTETATATTTATTTATRDGDGYADQNTDTETQKPIEKLVTIIFPPAAVGFISGCSCDLLINIGLCLLGYLPGHIHAFWLIYKRMAAEEQYGYKGFKYLGNGKYESVEYISQQPQHPPPAYGATENA</sequence>
<dbReference type="EMBL" id="SPOF01000029">
    <property type="protein sequence ID" value="TIB10649.1"/>
    <property type="molecule type" value="Genomic_DNA"/>
</dbReference>
<organism evidence="7 8">
    <name type="scientific">Wallemia ichthyophaga</name>
    <dbReference type="NCBI Taxonomy" id="245174"/>
    <lineage>
        <taxon>Eukaryota</taxon>
        <taxon>Fungi</taxon>
        <taxon>Dikarya</taxon>
        <taxon>Basidiomycota</taxon>
        <taxon>Wallemiomycotina</taxon>
        <taxon>Wallemiomycetes</taxon>
        <taxon>Wallemiales</taxon>
        <taxon>Wallemiaceae</taxon>
        <taxon>Wallemia</taxon>
    </lineage>
</organism>
<gene>
    <name evidence="7" type="ORF">E3P90_02781</name>
</gene>
<evidence type="ECO:0000313" key="8">
    <source>
        <dbReference type="Proteomes" id="UP000306954"/>
    </source>
</evidence>
<comment type="subcellular location">
    <subcellularLocation>
        <location evidence="1">Membrane</location>
    </subcellularLocation>
</comment>
<dbReference type="GO" id="GO:0016020">
    <property type="term" value="C:membrane"/>
    <property type="evidence" value="ECO:0007669"/>
    <property type="project" value="UniProtKB-SubCell"/>
</dbReference>
<feature type="region of interest" description="Disordered" evidence="6">
    <location>
        <begin position="1"/>
        <end position="22"/>
    </location>
</feature>
<dbReference type="GO" id="GO:0000278">
    <property type="term" value="P:mitotic cell cycle"/>
    <property type="evidence" value="ECO:0007669"/>
    <property type="project" value="InterPro"/>
</dbReference>
<feature type="compositionally biased region" description="Low complexity" evidence="6">
    <location>
        <begin position="95"/>
        <end position="109"/>
    </location>
</feature>
<evidence type="ECO:0000256" key="1">
    <source>
        <dbReference type="ARBA" id="ARBA00004370"/>
    </source>
</evidence>